<evidence type="ECO:0000313" key="3">
    <source>
        <dbReference type="Proteomes" id="UP000199024"/>
    </source>
</evidence>
<dbReference type="EMBL" id="FOZL01000001">
    <property type="protein sequence ID" value="SFR97344.1"/>
    <property type="molecule type" value="Genomic_DNA"/>
</dbReference>
<evidence type="ECO:0000256" key="1">
    <source>
        <dbReference type="SAM" id="Phobius"/>
    </source>
</evidence>
<sequence>MPNFPTHLSLDQQVTAFAVGAVVVGAGLWLVLRRKRLTPEEIERARRERLVRVGRITDGSLMDSAYIDEDPIGSTAPGRLVFRYQIAGVVYEAAQDVSALPDKVRDMRFDLPIQVRYDYQNPANSIVVAEEWSGVRLRA</sequence>
<gene>
    <name evidence="2" type="ORF">SAMN05421771_0120</name>
</gene>
<dbReference type="STRING" id="474950.SAMN05421771_0120"/>
<name>A0A1I6L1J7_9BACT</name>
<proteinExistence type="predicted"/>
<evidence type="ECO:0000313" key="2">
    <source>
        <dbReference type="EMBL" id="SFR97344.1"/>
    </source>
</evidence>
<accession>A0A1I6L1J7</accession>
<evidence type="ECO:0008006" key="4">
    <source>
        <dbReference type="Google" id="ProtNLM"/>
    </source>
</evidence>
<reference evidence="2 3" key="1">
    <citation type="submission" date="2016-10" db="EMBL/GenBank/DDBJ databases">
        <authorList>
            <person name="de Groot N.N."/>
        </authorList>
    </citation>
    <scope>NUCLEOTIDE SEQUENCE [LARGE SCALE GENOMIC DNA]</scope>
    <source>
        <strain evidence="2 3">DSM 21001</strain>
    </source>
</reference>
<dbReference type="Proteomes" id="UP000199024">
    <property type="component" value="Unassembled WGS sequence"/>
</dbReference>
<protein>
    <recommendedName>
        <fullName evidence="4">DUF3592 domain-containing protein</fullName>
    </recommendedName>
</protein>
<dbReference type="RefSeq" id="WP_089835652.1">
    <property type="nucleotide sequence ID" value="NZ_FOZL01000001.1"/>
</dbReference>
<feature type="transmembrane region" description="Helical" evidence="1">
    <location>
        <begin position="12"/>
        <end position="32"/>
    </location>
</feature>
<organism evidence="2 3">
    <name type="scientific">Granulicella pectinivorans</name>
    <dbReference type="NCBI Taxonomy" id="474950"/>
    <lineage>
        <taxon>Bacteria</taxon>
        <taxon>Pseudomonadati</taxon>
        <taxon>Acidobacteriota</taxon>
        <taxon>Terriglobia</taxon>
        <taxon>Terriglobales</taxon>
        <taxon>Acidobacteriaceae</taxon>
        <taxon>Granulicella</taxon>
    </lineage>
</organism>
<keyword evidence="1" id="KW-1133">Transmembrane helix</keyword>
<keyword evidence="1" id="KW-0812">Transmembrane</keyword>
<dbReference type="OrthoDB" id="121256at2"/>
<keyword evidence="1" id="KW-0472">Membrane</keyword>
<dbReference type="AlphaFoldDB" id="A0A1I6L1J7"/>
<keyword evidence="3" id="KW-1185">Reference proteome</keyword>